<reference evidence="2 3" key="1">
    <citation type="submission" date="2018-06" db="EMBL/GenBank/DDBJ databases">
        <title>Genomic Encyclopedia of Type Strains, Phase III (KMG-III): the genomes of soil and plant-associated and newly described type strains.</title>
        <authorList>
            <person name="Whitman W."/>
        </authorList>
    </citation>
    <scope>NUCLEOTIDE SEQUENCE [LARGE SCALE GENOMIC DNA]</scope>
    <source>
        <strain evidence="2 3">CGMCC 4.7090</strain>
    </source>
</reference>
<dbReference type="Gene3D" id="3.30.830.10">
    <property type="entry name" value="Metalloenzyme, LuxS/M16 peptidase-like"/>
    <property type="match status" value="2"/>
</dbReference>
<proteinExistence type="predicted"/>
<organism evidence="2 3">
    <name type="scientific">Actinoplanes lutulentus</name>
    <dbReference type="NCBI Taxonomy" id="1287878"/>
    <lineage>
        <taxon>Bacteria</taxon>
        <taxon>Bacillati</taxon>
        <taxon>Actinomycetota</taxon>
        <taxon>Actinomycetes</taxon>
        <taxon>Micromonosporales</taxon>
        <taxon>Micromonosporaceae</taxon>
        <taxon>Actinoplanes</taxon>
    </lineage>
</organism>
<evidence type="ECO:0000313" key="2">
    <source>
        <dbReference type="EMBL" id="RAK35583.1"/>
    </source>
</evidence>
<dbReference type="InterPro" id="IPR011249">
    <property type="entry name" value="Metalloenz_LuxS/M16"/>
</dbReference>
<dbReference type="AlphaFoldDB" id="A0A327ZAG8"/>
<dbReference type="OrthoDB" id="3798591at2"/>
<comment type="caution">
    <text evidence="2">The sequence shown here is derived from an EMBL/GenBank/DDBJ whole genome shotgun (WGS) entry which is preliminary data.</text>
</comment>
<keyword evidence="3" id="KW-1185">Reference proteome</keyword>
<dbReference type="GO" id="GO:0046872">
    <property type="term" value="F:metal ion binding"/>
    <property type="evidence" value="ECO:0007669"/>
    <property type="project" value="InterPro"/>
</dbReference>
<accession>A0A327ZAG8</accession>
<evidence type="ECO:0000313" key="3">
    <source>
        <dbReference type="Proteomes" id="UP000249341"/>
    </source>
</evidence>
<name>A0A327ZAG8_9ACTN</name>
<evidence type="ECO:0000256" key="1">
    <source>
        <dbReference type="SAM" id="MobiDB-lite"/>
    </source>
</evidence>
<dbReference type="RefSeq" id="WP_111650609.1">
    <property type="nucleotide sequence ID" value="NZ_JACHWI010000006.1"/>
</dbReference>
<feature type="compositionally biased region" description="Basic and acidic residues" evidence="1">
    <location>
        <begin position="467"/>
        <end position="478"/>
    </location>
</feature>
<gene>
    <name evidence="2" type="ORF">B0I29_10956</name>
</gene>
<dbReference type="Proteomes" id="UP000249341">
    <property type="component" value="Unassembled WGS sequence"/>
</dbReference>
<feature type="region of interest" description="Disordered" evidence="1">
    <location>
        <begin position="467"/>
        <end position="490"/>
    </location>
</feature>
<dbReference type="EMBL" id="QLMJ01000009">
    <property type="protein sequence ID" value="RAK35583.1"/>
    <property type="molecule type" value="Genomic_DNA"/>
</dbReference>
<dbReference type="SUPFAM" id="SSF63411">
    <property type="entry name" value="LuxS/MPP-like metallohydrolase"/>
    <property type="match status" value="2"/>
</dbReference>
<protein>
    <submittedName>
        <fullName evidence="2">Putative Zn-dependent peptidase</fullName>
    </submittedName>
</protein>
<sequence length="563" mass="58909">MIQQFAIDGIPALFTPTDGPTHAGLAFRVGTADEPLSRRGITHLIEHLALYSLGVADYHYNGATGDEITYFHLQGSAPDVVAFLNGVCESLRDLPMHRLPVEKEILRTEQRGRGATVDDPLAIHRHGARDFGLRGYTELGLPAITPDDLRRWTGWFFTRGNAALWIAGSAVPPGLRLNLPGGPRRPAPPVTSALSAFPAYFPGPSGVLAWNAGVRRHAASSVFAGVLQRAMFRALRQESGISYTVQAGYATRGNGTAFVTATADALPAKSGAVLGGFVDVLASLRFAGADPADVAAVVAQECDQLAEASRQGALLPGQVEDLLTGQPVLDLAALTAATRAVTPGQVSAIAAEAYADGLLMAPRGTPATWAGFTRVPGQSTYAVTGAAHPALGGLNLRLVVGQDGVSIVEGEDCFLTVPFDGCAALLAYPDGGRVLIGHDGITVPVEPTMMEDSAPAVPYIDSRIHPDLRVDLPPRDPGEIPQPPSPDEDDDEEECCDDDCCDSDCSGGDCCSSDDCTGECCASCCDDACCPSDCQDGDCCSSGDCPGKCCSGVKGAIRRFRSR</sequence>